<evidence type="ECO:0000256" key="8">
    <source>
        <dbReference type="ARBA" id="ARBA00022918"/>
    </source>
</evidence>
<sequence>TMGNKKCLWHGENQSHNTDNCFKVQKLVKQAKDRYDGNKSMVTNDKKKVRPLIESDGNDENKNNFIYSIFKQRSKNPFYVSGKLQLNEEPIKILLDTGADITVIPSHLVNKKKLKIQKYSGSVRSASEHNLKIIGQADNIELQIQNEHFSVSGVIAAVDWNYIIIGCDTLLKMSDILIKTIREWSNDIETKKSDLSKIQNLLNDQERKEKKMKEEYKSLFARDIHSGLPRCEIGTHEINTGNAKPIFCKPDKRLVHYDEIISKEIEKLEHNGLLVPSNSQWNTRIVPVPKPDGSIRMCLDFRPLNSVCIRDNYQMQNVEDILDRLAKASFFTTLDATSGYYQIPLEQDSQEKTAFTWNRKRYQFTRMPFGLVNAPASFQKMMDTIFSADTEWFVIPYLDDIIIFSENLEEHEKHVRHVLEKLKKYKIYLNEKKCKFFKCEIKILGQIIRKNQRQVDPQKIEGIEKCALPENITDLQSFLGFANYCRSFIPKYAEIAQPLYDLLKGKQRKSVGQVIHTRESEVAFRELKKAIKIHLIRHQPDISKDFILTTDASTRGISAILAQCNEKNEEVMISCFSRTLNKAEENYSATDLELLAVVKSLEHFRQYLLGKKFRLRTDHMALTYIQQCKNQTSRLMRWSLKIQEYEFS</sequence>
<dbReference type="InterPro" id="IPR000477">
    <property type="entry name" value="RT_dom"/>
</dbReference>
<feature type="domain" description="Peptidase A2" evidence="10">
    <location>
        <begin position="91"/>
        <end position="105"/>
    </location>
</feature>
<gene>
    <name evidence="12" type="ORF">M153_27220001943</name>
</gene>
<feature type="coiled-coil region" evidence="9">
    <location>
        <begin position="188"/>
        <end position="222"/>
    </location>
</feature>
<accession>A0A0R0M195</accession>
<dbReference type="CDD" id="cd09274">
    <property type="entry name" value="RNase_HI_RT_Ty3"/>
    <property type="match status" value="1"/>
</dbReference>
<keyword evidence="8" id="KW-0695">RNA-directed DNA polymerase</keyword>
<name>A0A0R0M195_9MICR</name>
<evidence type="ECO:0000256" key="6">
    <source>
        <dbReference type="ARBA" id="ARBA00022759"/>
    </source>
</evidence>
<comment type="caution">
    <text evidence="12">The sequence shown here is derived from an EMBL/GenBank/DDBJ whole genome shotgun (WGS) entry which is preliminary data.</text>
</comment>
<dbReference type="PANTHER" id="PTHR37984:SF5">
    <property type="entry name" value="PROTEIN NYNRIN-LIKE"/>
    <property type="match status" value="1"/>
</dbReference>
<evidence type="ECO:0000313" key="12">
    <source>
        <dbReference type="EMBL" id="KRH92791.1"/>
    </source>
</evidence>
<dbReference type="InterPro" id="IPR041373">
    <property type="entry name" value="RT_RNaseH"/>
</dbReference>
<feature type="domain" description="Reverse transcriptase" evidence="11">
    <location>
        <begin position="269"/>
        <end position="448"/>
    </location>
</feature>
<protein>
    <recommendedName>
        <fullName evidence="1">RNA-directed DNA polymerase</fullName>
        <ecNumber evidence="1">2.7.7.49</ecNumber>
    </recommendedName>
</protein>
<dbReference type="GO" id="GO:0006508">
    <property type="term" value="P:proteolysis"/>
    <property type="evidence" value="ECO:0007669"/>
    <property type="project" value="InterPro"/>
</dbReference>
<keyword evidence="5" id="KW-0645">Protease</keyword>
<evidence type="ECO:0000259" key="10">
    <source>
        <dbReference type="PROSITE" id="PS50175"/>
    </source>
</evidence>
<evidence type="ECO:0000256" key="4">
    <source>
        <dbReference type="ARBA" id="ARBA00022722"/>
    </source>
</evidence>
<proteinExistence type="predicted"/>
<keyword evidence="2" id="KW-0808">Transferase</keyword>
<keyword evidence="5" id="KW-0064">Aspartyl protease</keyword>
<dbReference type="Gene3D" id="3.10.10.10">
    <property type="entry name" value="HIV Type 1 Reverse Transcriptase, subunit A, domain 1"/>
    <property type="match status" value="1"/>
</dbReference>
<evidence type="ECO:0000256" key="2">
    <source>
        <dbReference type="ARBA" id="ARBA00022679"/>
    </source>
</evidence>
<dbReference type="EMBL" id="LGUB01000678">
    <property type="protein sequence ID" value="KRH92791.1"/>
    <property type="molecule type" value="Genomic_DNA"/>
</dbReference>
<dbReference type="SUPFAM" id="SSF50630">
    <property type="entry name" value="Acid proteases"/>
    <property type="match status" value="1"/>
</dbReference>
<keyword evidence="7" id="KW-0378">Hydrolase</keyword>
<dbReference type="InterPro" id="IPR001969">
    <property type="entry name" value="Aspartic_peptidase_AS"/>
</dbReference>
<dbReference type="PROSITE" id="PS50175">
    <property type="entry name" value="ASP_PROT_RETROV"/>
    <property type="match status" value="1"/>
</dbReference>
<dbReference type="SUPFAM" id="SSF56672">
    <property type="entry name" value="DNA/RNA polymerases"/>
    <property type="match status" value="1"/>
</dbReference>
<evidence type="ECO:0000259" key="11">
    <source>
        <dbReference type="PROSITE" id="PS50878"/>
    </source>
</evidence>
<keyword evidence="6" id="KW-0255">Endonuclease</keyword>
<dbReference type="VEuPathDB" id="MicrosporidiaDB:M153_27220001943"/>
<dbReference type="AlphaFoldDB" id="A0A0R0M195"/>
<dbReference type="EC" id="2.7.7.49" evidence="1"/>
<dbReference type="PROSITE" id="PS00141">
    <property type="entry name" value="ASP_PROTEASE"/>
    <property type="match status" value="1"/>
</dbReference>
<keyword evidence="3" id="KW-0548">Nucleotidyltransferase</keyword>
<dbReference type="InterPro" id="IPR021109">
    <property type="entry name" value="Peptidase_aspartic_dom_sf"/>
</dbReference>
<organism evidence="12 13">
    <name type="scientific">Pseudoloma neurophilia</name>
    <dbReference type="NCBI Taxonomy" id="146866"/>
    <lineage>
        <taxon>Eukaryota</taxon>
        <taxon>Fungi</taxon>
        <taxon>Fungi incertae sedis</taxon>
        <taxon>Microsporidia</taxon>
        <taxon>Pseudoloma</taxon>
    </lineage>
</organism>
<evidence type="ECO:0000256" key="9">
    <source>
        <dbReference type="SAM" id="Coils"/>
    </source>
</evidence>
<evidence type="ECO:0000313" key="13">
    <source>
        <dbReference type="Proteomes" id="UP000051530"/>
    </source>
</evidence>
<dbReference type="Pfam" id="PF00078">
    <property type="entry name" value="RVT_1"/>
    <property type="match status" value="1"/>
</dbReference>
<dbReference type="Pfam" id="PF13975">
    <property type="entry name" value="gag-asp_proteas"/>
    <property type="match status" value="1"/>
</dbReference>
<reference evidence="12 13" key="1">
    <citation type="submission" date="2015-07" db="EMBL/GenBank/DDBJ databases">
        <title>The genome of Pseudoloma neurophilia, a relevant intracellular parasite of the zebrafish.</title>
        <authorList>
            <person name="Ndikumana S."/>
            <person name="Pelin A."/>
            <person name="Sanders J."/>
            <person name="Corradi N."/>
        </authorList>
    </citation>
    <scope>NUCLEOTIDE SEQUENCE [LARGE SCALE GENOMIC DNA]</scope>
    <source>
        <strain evidence="12 13">MK1</strain>
    </source>
</reference>
<dbReference type="InterPro" id="IPR001995">
    <property type="entry name" value="Peptidase_A2_cat"/>
</dbReference>
<evidence type="ECO:0000256" key="5">
    <source>
        <dbReference type="ARBA" id="ARBA00022750"/>
    </source>
</evidence>
<keyword evidence="13" id="KW-1185">Reference proteome</keyword>
<dbReference type="Pfam" id="PF17917">
    <property type="entry name" value="RT_RNaseH"/>
    <property type="match status" value="1"/>
</dbReference>
<dbReference type="FunFam" id="3.30.70.270:FF:000020">
    <property type="entry name" value="Transposon Tf2-6 polyprotein-like Protein"/>
    <property type="match status" value="1"/>
</dbReference>
<dbReference type="PROSITE" id="PS50878">
    <property type="entry name" value="RT_POL"/>
    <property type="match status" value="1"/>
</dbReference>
<evidence type="ECO:0000256" key="1">
    <source>
        <dbReference type="ARBA" id="ARBA00012493"/>
    </source>
</evidence>
<dbReference type="CDD" id="cd01647">
    <property type="entry name" value="RT_LTR"/>
    <property type="match status" value="1"/>
</dbReference>
<feature type="non-terminal residue" evidence="12">
    <location>
        <position position="648"/>
    </location>
</feature>
<dbReference type="Gene3D" id="3.30.70.270">
    <property type="match status" value="2"/>
</dbReference>
<evidence type="ECO:0000256" key="3">
    <source>
        <dbReference type="ARBA" id="ARBA00022695"/>
    </source>
</evidence>
<dbReference type="InterPro" id="IPR043502">
    <property type="entry name" value="DNA/RNA_pol_sf"/>
</dbReference>
<evidence type="ECO:0000256" key="7">
    <source>
        <dbReference type="ARBA" id="ARBA00022801"/>
    </source>
</evidence>
<dbReference type="GO" id="GO:0004190">
    <property type="term" value="F:aspartic-type endopeptidase activity"/>
    <property type="evidence" value="ECO:0007669"/>
    <property type="project" value="UniProtKB-KW"/>
</dbReference>
<dbReference type="OrthoDB" id="5920460at2759"/>
<dbReference type="Gene3D" id="2.40.70.10">
    <property type="entry name" value="Acid Proteases"/>
    <property type="match status" value="1"/>
</dbReference>
<dbReference type="CDD" id="cd00303">
    <property type="entry name" value="retropepsin_like"/>
    <property type="match status" value="1"/>
</dbReference>
<keyword evidence="9" id="KW-0175">Coiled coil</keyword>
<dbReference type="Proteomes" id="UP000051530">
    <property type="component" value="Unassembled WGS sequence"/>
</dbReference>
<dbReference type="PANTHER" id="PTHR37984">
    <property type="entry name" value="PROTEIN CBG26694"/>
    <property type="match status" value="1"/>
</dbReference>
<feature type="non-terminal residue" evidence="12">
    <location>
        <position position="1"/>
    </location>
</feature>
<dbReference type="InterPro" id="IPR043128">
    <property type="entry name" value="Rev_trsase/Diguanyl_cyclase"/>
</dbReference>
<dbReference type="GO" id="GO:0004519">
    <property type="term" value="F:endonuclease activity"/>
    <property type="evidence" value="ECO:0007669"/>
    <property type="project" value="UniProtKB-KW"/>
</dbReference>
<keyword evidence="4" id="KW-0540">Nuclease</keyword>
<dbReference type="GO" id="GO:0003964">
    <property type="term" value="F:RNA-directed DNA polymerase activity"/>
    <property type="evidence" value="ECO:0007669"/>
    <property type="project" value="UniProtKB-KW"/>
</dbReference>
<dbReference type="InterPro" id="IPR050951">
    <property type="entry name" value="Retrovirus_Pol_polyprotein"/>
</dbReference>